<proteinExistence type="predicted"/>
<name>A0A9E2W3D2_9BACT</name>
<comment type="caution">
    <text evidence="5">The sequence shown here is derived from an EMBL/GenBank/DDBJ whole genome shotgun (WGS) entry which is preliminary data.</text>
</comment>
<dbReference type="RefSeq" id="WP_217792091.1">
    <property type="nucleotide sequence ID" value="NZ_JAHSPG010000012.1"/>
</dbReference>
<keyword evidence="2" id="KW-0238">DNA-binding</keyword>
<dbReference type="PANTHER" id="PTHR30146:SF109">
    <property type="entry name" value="HTH-TYPE TRANSCRIPTIONAL REGULATOR GALS"/>
    <property type="match status" value="1"/>
</dbReference>
<keyword evidence="1" id="KW-0805">Transcription regulation</keyword>
<dbReference type="Pfam" id="PF00356">
    <property type="entry name" value="LacI"/>
    <property type="match status" value="1"/>
</dbReference>
<dbReference type="Pfam" id="PF00532">
    <property type="entry name" value="Peripla_BP_1"/>
    <property type="match status" value="1"/>
</dbReference>
<dbReference type="CDD" id="cd01392">
    <property type="entry name" value="HTH_LacI"/>
    <property type="match status" value="1"/>
</dbReference>
<dbReference type="CDD" id="cd06267">
    <property type="entry name" value="PBP1_LacI_sugar_binding-like"/>
    <property type="match status" value="1"/>
</dbReference>
<keyword evidence="6" id="KW-1185">Reference proteome</keyword>
<dbReference type="InterPro" id="IPR001761">
    <property type="entry name" value="Peripla_BP/Lac1_sug-bd_dom"/>
</dbReference>
<organism evidence="5 6">
    <name type="scientific">Pinibacter aurantiacus</name>
    <dbReference type="NCBI Taxonomy" id="2851599"/>
    <lineage>
        <taxon>Bacteria</taxon>
        <taxon>Pseudomonadati</taxon>
        <taxon>Bacteroidota</taxon>
        <taxon>Chitinophagia</taxon>
        <taxon>Chitinophagales</taxon>
        <taxon>Chitinophagaceae</taxon>
        <taxon>Pinibacter</taxon>
    </lineage>
</organism>
<evidence type="ECO:0000256" key="3">
    <source>
        <dbReference type="ARBA" id="ARBA00023163"/>
    </source>
</evidence>
<dbReference type="Proteomes" id="UP000812270">
    <property type="component" value="Unassembled WGS sequence"/>
</dbReference>
<evidence type="ECO:0000256" key="2">
    <source>
        <dbReference type="ARBA" id="ARBA00023125"/>
    </source>
</evidence>
<reference evidence="5" key="1">
    <citation type="submission" date="2021-06" db="EMBL/GenBank/DDBJ databases">
        <authorList>
            <person name="Huq M.A."/>
        </authorList>
    </citation>
    <scope>NUCLEOTIDE SEQUENCE</scope>
    <source>
        <strain evidence="5">MAH-26</strain>
    </source>
</reference>
<protein>
    <submittedName>
        <fullName evidence="5">LacI family transcriptional regulator</fullName>
    </submittedName>
</protein>
<keyword evidence="3" id="KW-0804">Transcription</keyword>
<evidence type="ECO:0000313" key="5">
    <source>
        <dbReference type="EMBL" id="MBV4358410.1"/>
    </source>
</evidence>
<dbReference type="GO" id="GO:0000976">
    <property type="term" value="F:transcription cis-regulatory region binding"/>
    <property type="evidence" value="ECO:0007669"/>
    <property type="project" value="TreeGrafter"/>
</dbReference>
<evidence type="ECO:0000259" key="4">
    <source>
        <dbReference type="PROSITE" id="PS50932"/>
    </source>
</evidence>
<dbReference type="InterPro" id="IPR000843">
    <property type="entry name" value="HTH_LacI"/>
</dbReference>
<evidence type="ECO:0000313" key="6">
    <source>
        <dbReference type="Proteomes" id="UP000812270"/>
    </source>
</evidence>
<feature type="domain" description="HTH lacI-type" evidence="4">
    <location>
        <begin position="4"/>
        <end position="58"/>
    </location>
</feature>
<evidence type="ECO:0000256" key="1">
    <source>
        <dbReference type="ARBA" id="ARBA00023015"/>
    </source>
</evidence>
<dbReference type="PANTHER" id="PTHR30146">
    <property type="entry name" value="LACI-RELATED TRANSCRIPTIONAL REPRESSOR"/>
    <property type="match status" value="1"/>
</dbReference>
<dbReference type="SMART" id="SM00354">
    <property type="entry name" value="HTH_LACI"/>
    <property type="match status" value="1"/>
</dbReference>
<dbReference type="GO" id="GO:0003700">
    <property type="term" value="F:DNA-binding transcription factor activity"/>
    <property type="evidence" value="ECO:0007669"/>
    <property type="project" value="TreeGrafter"/>
</dbReference>
<dbReference type="PROSITE" id="PS50932">
    <property type="entry name" value="HTH_LACI_2"/>
    <property type="match status" value="1"/>
</dbReference>
<sequence length="344" mass="38836">MGNINIIKLAEELNLSKSTVSRAFRGGSDINPQTREKILARAKELNFLPNHHASNLRNQKSKTIAVIVPEIANNFFSKAINGIEKVAKDKSYHVLIYLTDDDFQKEVAFVTNLSNGRVDGIIMSVSGEDQDHSYLQVLKRKKIPLVFFDRTYEDVETARVTTNDYQSSFEATEHLIKSGCKKVAYLVVNKNLSIGKTRMQGYIDALKKNNIPFDDHLVIDCSNELEKNKVILRNLFETLKPDGVFASVERLAIASYYVCHAMNISIPDDVKVIGFSSLEISPLLNPSLSTITQPAYKMGERAAELLFEILEKHEEEKEFITRNIVLDSELIQRQSSSLEPVAIR</sequence>
<dbReference type="AlphaFoldDB" id="A0A9E2W3D2"/>
<gene>
    <name evidence="5" type="ORF">KTO63_14690</name>
</gene>
<accession>A0A9E2W3D2</accession>
<dbReference type="EMBL" id="JAHSPG010000012">
    <property type="protein sequence ID" value="MBV4358410.1"/>
    <property type="molecule type" value="Genomic_DNA"/>
</dbReference>